<proteinExistence type="predicted"/>
<evidence type="ECO:0000259" key="2">
    <source>
        <dbReference type="Pfam" id="PF02517"/>
    </source>
</evidence>
<accession>A0ABR5SIE7</accession>
<organism evidence="3 4">
    <name type="scientific">Candidatus Magnetominusculus xianensis</name>
    <dbReference type="NCBI Taxonomy" id="1748249"/>
    <lineage>
        <taxon>Bacteria</taxon>
        <taxon>Pseudomonadati</taxon>
        <taxon>Nitrospirota</taxon>
        <taxon>Nitrospiria</taxon>
        <taxon>Nitrospirales</taxon>
        <taxon>Nitrospiraceae</taxon>
        <taxon>Candidatus Magnetominusculus</taxon>
    </lineage>
</organism>
<keyword evidence="1" id="KW-1133">Transmembrane helix</keyword>
<protein>
    <recommendedName>
        <fullName evidence="2">CAAX prenyl protease 2/Lysostaphin resistance protein A-like domain-containing protein</fullName>
    </recommendedName>
</protein>
<keyword evidence="1" id="KW-0472">Membrane</keyword>
<dbReference type="EMBL" id="LNQR01000070">
    <property type="protein sequence ID" value="KWT84032.1"/>
    <property type="molecule type" value="Genomic_DNA"/>
</dbReference>
<dbReference type="Proteomes" id="UP000060487">
    <property type="component" value="Unassembled WGS sequence"/>
</dbReference>
<feature type="transmembrane region" description="Helical" evidence="1">
    <location>
        <begin position="116"/>
        <end position="138"/>
    </location>
</feature>
<gene>
    <name evidence="3" type="ORF">ASN18_1959</name>
</gene>
<feature type="transmembrane region" description="Helical" evidence="1">
    <location>
        <begin position="38"/>
        <end position="57"/>
    </location>
</feature>
<feature type="domain" description="CAAX prenyl protease 2/Lysostaphin resistance protein A-like" evidence="2">
    <location>
        <begin position="83"/>
        <end position="161"/>
    </location>
</feature>
<name>A0ABR5SIE7_9BACT</name>
<dbReference type="Pfam" id="PF02517">
    <property type="entry name" value="Rce1-like"/>
    <property type="match status" value="1"/>
</dbReference>
<reference evidence="3 4" key="1">
    <citation type="submission" date="2015-11" db="EMBL/GenBank/DDBJ databases">
        <authorList>
            <person name="Lin W."/>
        </authorList>
    </citation>
    <scope>NUCLEOTIDE SEQUENCE [LARGE SCALE GENOMIC DNA]</scope>
    <source>
        <strain evidence="3 4">HCH-1</strain>
    </source>
</reference>
<evidence type="ECO:0000313" key="3">
    <source>
        <dbReference type="EMBL" id="KWT84032.1"/>
    </source>
</evidence>
<comment type="caution">
    <text evidence="3">The sequence shown here is derived from an EMBL/GenBank/DDBJ whole genome shotgun (WGS) entry which is preliminary data.</text>
</comment>
<feature type="transmembrane region" description="Helical" evidence="1">
    <location>
        <begin position="144"/>
        <end position="167"/>
    </location>
</feature>
<sequence length="178" mass="19551">MTLALLTEGGLIALSIGAGNFFENIVFISSHETILRDFLFGLVFSLVPLALFVSFCLKPPAFLSSFRDVILRDVRQLFAGTKAVDLVVISLLAGLGEELMFRGVLQAKIGIVWSSLIFGLLHFLTPAYFIFATAMSFYLAELCIYFNGVTVPVTAHFAYDLGALIYLRYIYKDGGSSP</sequence>
<keyword evidence="1" id="KW-0812">Transmembrane</keyword>
<keyword evidence="4" id="KW-1185">Reference proteome</keyword>
<feature type="transmembrane region" description="Helical" evidence="1">
    <location>
        <begin position="6"/>
        <end position="26"/>
    </location>
</feature>
<evidence type="ECO:0000256" key="1">
    <source>
        <dbReference type="SAM" id="Phobius"/>
    </source>
</evidence>
<dbReference type="InterPro" id="IPR003675">
    <property type="entry name" value="Rce1/LyrA-like_dom"/>
</dbReference>
<evidence type="ECO:0000313" key="4">
    <source>
        <dbReference type="Proteomes" id="UP000060487"/>
    </source>
</evidence>